<evidence type="ECO:0000313" key="2">
    <source>
        <dbReference type="Proteomes" id="UP000195221"/>
    </source>
</evidence>
<gene>
    <name evidence="1" type="ORF">PAMC26577_19140</name>
</gene>
<dbReference type="Proteomes" id="UP000195221">
    <property type="component" value="Unassembled WGS sequence"/>
</dbReference>
<dbReference type="EMBL" id="NBTZ01000080">
    <property type="protein sequence ID" value="OTP72949.1"/>
    <property type="molecule type" value="Genomic_DNA"/>
</dbReference>
<protein>
    <submittedName>
        <fullName evidence="1">Large repetitive protein</fullName>
    </submittedName>
</protein>
<proteinExistence type="predicted"/>
<accession>A0A242MNQ2</accession>
<organism evidence="1 2">
    <name type="scientific">Caballeronia sordidicola</name>
    <name type="common">Burkholderia sordidicola</name>
    <dbReference type="NCBI Taxonomy" id="196367"/>
    <lineage>
        <taxon>Bacteria</taxon>
        <taxon>Pseudomonadati</taxon>
        <taxon>Pseudomonadota</taxon>
        <taxon>Betaproteobacteria</taxon>
        <taxon>Burkholderiales</taxon>
        <taxon>Burkholderiaceae</taxon>
        <taxon>Caballeronia</taxon>
    </lineage>
</organism>
<sequence length="285" mass="29110">MNVYDGVRLLGTAVVGTDGTWSLTPGIDLKNAVHSFFAIAVDSAGNWGASSEPARIVVAAPVAVAATAHEVSGLSEAASTITSETASGLQGVRALSLAGDTHVVAQDQGVLTQGQHMASGVSNANGAVSGHDAVDLVAKPAAYSTQLAEHIDGGHGMAAGTQHSTSDHQLVDFVLLSEKIAAVKVSGMDVSELGGTANTLKPSLTDVLDQGETDLFQKGGKQQIMLNGMDGDKVDLSNPHIAGLAEGEWQQHGTAQAGGVTYNVYEYAGAHTDLLVQQGVQIVVH</sequence>
<name>A0A242MNQ2_CABSO</name>
<comment type="caution">
    <text evidence="1">The sequence shown here is derived from an EMBL/GenBank/DDBJ whole genome shotgun (WGS) entry which is preliminary data.</text>
</comment>
<dbReference type="Gene3D" id="3.30.420.430">
    <property type="match status" value="1"/>
</dbReference>
<reference evidence="1 2" key="1">
    <citation type="submission" date="2017-03" db="EMBL/GenBank/DDBJ databases">
        <title>Genome analysis of strain PAMC 26577.</title>
        <authorList>
            <person name="Oh H.-M."/>
            <person name="Yang J.-A."/>
        </authorList>
    </citation>
    <scope>NUCLEOTIDE SEQUENCE [LARGE SCALE GENOMIC DNA]</scope>
    <source>
        <strain evidence="1 2">PAMC 26577</strain>
    </source>
</reference>
<evidence type="ECO:0000313" key="1">
    <source>
        <dbReference type="EMBL" id="OTP72949.1"/>
    </source>
</evidence>
<dbReference type="AlphaFoldDB" id="A0A242MNQ2"/>